<evidence type="ECO:0000256" key="1">
    <source>
        <dbReference type="SAM" id="MobiDB-lite"/>
    </source>
</evidence>
<feature type="compositionally biased region" description="Basic and acidic residues" evidence="1">
    <location>
        <begin position="115"/>
        <end position="135"/>
    </location>
</feature>
<dbReference type="STRING" id="1095630.A0A2J6TMB0"/>
<dbReference type="GeneID" id="36579920"/>
<evidence type="ECO:0000313" key="4">
    <source>
        <dbReference type="Proteomes" id="UP000235371"/>
    </source>
</evidence>
<name>A0A2J6TMB0_9HELO</name>
<dbReference type="AlphaFoldDB" id="A0A2J6TMB0"/>
<feature type="region of interest" description="Disordered" evidence="1">
    <location>
        <begin position="100"/>
        <end position="179"/>
    </location>
</feature>
<dbReference type="OrthoDB" id="3353407at2759"/>
<sequence length="930" mass="105262">MALLQTRIKTLSRGGKPPRHVKPGPQSVVGVVARPTMLHLHLAGKHGQPSKASKLSRISSLLTVPLTECMACLPHETTNKNNIPLQSADTCSGMAGFNSLNPLTVTKRSSPSKYSKIDTRMPRRRERDLEKHDYSDDSDDESDYSSDASSPVSSRETSGSYSSNRPMLRRKSSAGSQRPAYSRYRLPNRVMRYLCLALISTIVIFMLSLVRMSVVSSRRVEAGDLGKRPPPPPEPWKSFKFLSRYYGGIRTLVPLSERQPEYPSAADELPASNETTTIPIREIPSSKPFDAFKHQASESYLSEHAPVQECFLDLESTIRIPQLQYYQGRPSGFPDNVVGSYELLGLPEDICFERFGRLGPYGFGYSSKYGGTDTGEHGDTEGSGSVWVDNSEPGLNQVDYRKVNWGAAQKKCYEANIARFGPQSPLVDLPTTFSVLGQDTDRTEKQDVHPRSTLDARANTTLNEKYLPRTAVVVRVWDDFAYREEDIINLRAMVSELSLSSGGEYYVHLLVQVKDEARHPIWADPETYQQHLAECVPDEFRDIATLWSETQMLMLYQGIFDTFTRGLPVHGPYRGLQMAMQHFAQRHPEYDFFWHWEIDIRYTGHYYNLFSQVESWAKKQPRKGLWERSGRFYVPSVHGSWEDFKQMVRVQTEMGTENAEDMWSGVKGAKVQPKGDKPIWGPERPQDPEDWFEVELDPKPVGSYDRDKYAWGVGEDADLITFNPLFDPEKTTWFLANDITGYNATDRLPPRRAAIVTSSRMSKRLLRTMHRETAFKKHHAFSEMWAPTAALHHGYKAVYAPHPMFVDREWPTPYLAGVLNSGRNGATGGARTSVFGEREHNLLGMTWYYNAGFAPNLWKRWLGLKVNNEGGEEFELTVDEGRSGNGVNEMRGGEGRMCLPPMLLHPVKDVELPVEGTREEEDVPESDPSA</sequence>
<dbReference type="PANTHER" id="PTHR36205:SF1">
    <property type="entry name" value="MAJOR FACILITATOR SUPERFAMILY TRANSPORTER"/>
    <property type="match status" value="1"/>
</dbReference>
<organism evidence="3 4">
    <name type="scientific">Hyaloscypha bicolor E</name>
    <dbReference type="NCBI Taxonomy" id="1095630"/>
    <lineage>
        <taxon>Eukaryota</taxon>
        <taxon>Fungi</taxon>
        <taxon>Dikarya</taxon>
        <taxon>Ascomycota</taxon>
        <taxon>Pezizomycotina</taxon>
        <taxon>Leotiomycetes</taxon>
        <taxon>Helotiales</taxon>
        <taxon>Hyaloscyphaceae</taxon>
        <taxon>Hyaloscypha</taxon>
        <taxon>Hyaloscypha bicolor</taxon>
    </lineage>
</organism>
<feature type="compositionally biased region" description="Polar residues" evidence="1">
    <location>
        <begin position="100"/>
        <end position="113"/>
    </location>
</feature>
<dbReference type="PANTHER" id="PTHR36205">
    <property type="entry name" value="CHROMOSOME 19, WHOLE GENOME SHOTGUN SEQUENCE"/>
    <property type="match status" value="1"/>
</dbReference>
<feature type="region of interest" description="Disordered" evidence="1">
    <location>
        <begin position="909"/>
        <end position="930"/>
    </location>
</feature>
<dbReference type="RefSeq" id="XP_024741016.1">
    <property type="nucleotide sequence ID" value="XM_024871838.1"/>
</dbReference>
<dbReference type="EMBL" id="KZ613774">
    <property type="protein sequence ID" value="PMD64112.1"/>
    <property type="molecule type" value="Genomic_DNA"/>
</dbReference>
<protein>
    <submittedName>
        <fullName evidence="3">Uncharacterized protein</fullName>
    </submittedName>
</protein>
<feature type="compositionally biased region" description="Polar residues" evidence="1">
    <location>
        <begin position="155"/>
        <end position="165"/>
    </location>
</feature>
<proteinExistence type="predicted"/>
<evidence type="ECO:0000313" key="3">
    <source>
        <dbReference type="EMBL" id="PMD64112.1"/>
    </source>
</evidence>
<keyword evidence="4" id="KW-1185">Reference proteome</keyword>
<dbReference type="Pfam" id="PF11885">
    <property type="entry name" value="DUF3405"/>
    <property type="match status" value="1"/>
</dbReference>
<dbReference type="InParanoid" id="A0A2J6TMB0"/>
<accession>A0A2J6TMB0</accession>
<feature type="compositionally biased region" description="Acidic residues" evidence="1">
    <location>
        <begin position="918"/>
        <end position="930"/>
    </location>
</feature>
<dbReference type="InterPro" id="IPR021822">
    <property type="entry name" value="DUF3405"/>
</dbReference>
<gene>
    <name evidence="3" type="ORF">K444DRAFT_315175</name>
</gene>
<evidence type="ECO:0000256" key="2">
    <source>
        <dbReference type="SAM" id="Phobius"/>
    </source>
</evidence>
<dbReference type="Proteomes" id="UP000235371">
    <property type="component" value="Unassembled WGS sequence"/>
</dbReference>
<keyword evidence="2" id="KW-1133">Transmembrane helix</keyword>
<feature type="compositionally biased region" description="Low complexity" evidence="1">
    <location>
        <begin position="145"/>
        <end position="154"/>
    </location>
</feature>
<keyword evidence="2" id="KW-0472">Membrane</keyword>
<feature type="transmembrane region" description="Helical" evidence="2">
    <location>
        <begin position="190"/>
        <end position="210"/>
    </location>
</feature>
<reference evidence="3" key="1">
    <citation type="submission" date="2016-04" db="EMBL/GenBank/DDBJ databases">
        <title>A degradative enzymes factory behind the ericoid mycorrhizal symbiosis.</title>
        <authorList>
            <consortium name="DOE Joint Genome Institute"/>
            <person name="Martino E."/>
            <person name="Morin E."/>
            <person name="Grelet G."/>
            <person name="Kuo A."/>
            <person name="Kohler A."/>
            <person name="Daghino S."/>
            <person name="Barry K."/>
            <person name="Choi C."/>
            <person name="Cichocki N."/>
            <person name="Clum A."/>
            <person name="Copeland A."/>
            <person name="Hainaut M."/>
            <person name="Haridas S."/>
            <person name="Labutti K."/>
            <person name="Lindquist E."/>
            <person name="Lipzen A."/>
            <person name="Khouja H.-R."/>
            <person name="Murat C."/>
            <person name="Ohm R."/>
            <person name="Olson A."/>
            <person name="Spatafora J."/>
            <person name="Veneault-Fourrey C."/>
            <person name="Henrissat B."/>
            <person name="Grigoriev I."/>
            <person name="Martin F."/>
            <person name="Perotto S."/>
        </authorList>
    </citation>
    <scope>NUCLEOTIDE SEQUENCE [LARGE SCALE GENOMIC DNA]</scope>
    <source>
        <strain evidence="3">E</strain>
    </source>
</reference>
<keyword evidence="2" id="KW-0812">Transmembrane</keyword>